<evidence type="ECO:0000256" key="12">
    <source>
        <dbReference type="PROSITE-ProRule" id="PRU01211"/>
    </source>
</evidence>
<dbReference type="SMART" id="SM00235">
    <property type="entry name" value="ZnMc"/>
    <property type="match status" value="1"/>
</dbReference>
<evidence type="ECO:0000256" key="7">
    <source>
        <dbReference type="ARBA" id="ARBA00023049"/>
    </source>
</evidence>
<dbReference type="PROSITE" id="PS51864">
    <property type="entry name" value="ASTACIN"/>
    <property type="match status" value="1"/>
</dbReference>
<feature type="signal peptide" evidence="13">
    <location>
        <begin position="1"/>
        <end position="20"/>
    </location>
</feature>
<evidence type="ECO:0000313" key="18">
    <source>
        <dbReference type="Proteomes" id="UP001497623"/>
    </source>
</evidence>
<evidence type="ECO:0000256" key="5">
    <source>
        <dbReference type="ARBA" id="ARBA00022801"/>
    </source>
</evidence>
<comment type="caution">
    <text evidence="17">The sequence shown here is derived from an EMBL/GenBank/DDBJ whole genome shotgun (WGS) entry which is preliminary data.</text>
</comment>
<feature type="domain" description="ShKT" evidence="15">
    <location>
        <begin position="422"/>
        <end position="456"/>
    </location>
</feature>
<dbReference type="GO" id="GO:0008270">
    <property type="term" value="F:zinc ion binding"/>
    <property type="evidence" value="ECO:0007669"/>
    <property type="project" value="UniProtKB-UniRule"/>
</dbReference>
<sequence length="501" mass="55111">MCQLLLALGGLLSVASVIYGMPPLPPPMPPSPPHPEAFFGAGMKRSGGAAMPAAPPLPPPRPSKRVPAALADLRTSDTTIDHEAIVNDWQNINIPLGNVDTIKNDLPGEPLSPADFENAVTINLPQYEAGGQKVDPIELAALFEGDILVMNKSDLAHLGPRNGRNAMIDNNKRWSNGVVPYVISSSYNKQERATIAIAMKSYHEKTCLRFVPRTIERDYIHILKGDGCSSSVGRVGGAQAVSLGLGCLYAGIVMHELMHAVGFWHEQSREDRDRYITINWLNIQGGMDFNFKKFTWGTIQGLGVEYDTSSIMHYGPYAFAKDRSKPTIIPHKTGVEIGQRRAFSKTDIRKLNIFYECSGVDNSGGGGNSIVKPNPVKPPKPNGCSDNNQYCGQWSDAGECEANHAWMNINCKKSCNQCGTPCKDQSEHCDYWKNNGECTKNSEYMTLFCKHSCGACHGKDDHLAVCANHNKHCETWAKMSQCRSNPNYMLLYCNKACQQCQ</sequence>
<evidence type="ECO:0000259" key="15">
    <source>
        <dbReference type="PROSITE" id="PS51670"/>
    </source>
</evidence>
<feature type="domain" description="ShKT" evidence="15">
    <location>
        <begin position="384"/>
        <end position="418"/>
    </location>
</feature>
<keyword evidence="18" id="KW-1185">Reference proteome</keyword>
<evidence type="ECO:0000256" key="11">
    <source>
        <dbReference type="PROSITE-ProRule" id="PRU01005"/>
    </source>
</evidence>
<feature type="chain" id="PRO_5043102674" description="Metalloendopeptidase" evidence="13">
    <location>
        <begin position="21"/>
        <end position="501"/>
    </location>
</feature>
<dbReference type="Gene3D" id="3.40.390.10">
    <property type="entry name" value="Collagenase (Catalytic Domain)"/>
    <property type="match status" value="1"/>
</dbReference>
<dbReference type="InterPro" id="IPR003582">
    <property type="entry name" value="ShKT_dom"/>
</dbReference>
<dbReference type="SUPFAM" id="SSF55486">
    <property type="entry name" value="Metalloproteases ('zincins'), catalytic domain"/>
    <property type="match status" value="1"/>
</dbReference>
<feature type="binding site" evidence="12">
    <location>
        <position position="255"/>
    </location>
    <ligand>
        <name>Zn(2+)</name>
        <dbReference type="ChEBI" id="CHEBI:29105"/>
        <note>catalytic</note>
    </ligand>
</feature>
<evidence type="ECO:0000256" key="3">
    <source>
        <dbReference type="ARBA" id="ARBA00022723"/>
    </source>
</evidence>
<evidence type="ECO:0000256" key="10">
    <source>
        <dbReference type="ARBA" id="ARBA00023180"/>
    </source>
</evidence>
<organism evidence="17 18">
    <name type="scientific">Meganyctiphanes norvegica</name>
    <name type="common">Northern krill</name>
    <name type="synonym">Thysanopoda norvegica</name>
    <dbReference type="NCBI Taxonomy" id="48144"/>
    <lineage>
        <taxon>Eukaryota</taxon>
        <taxon>Metazoa</taxon>
        <taxon>Ecdysozoa</taxon>
        <taxon>Arthropoda</taxon>
        <taxon>Crustacea</taxon>
        <taxon>Multicrustacea</taxon>
        <taxon>Malacostraca</taxon>
        <taxon>Eumalacostraca</taxon>
        <taxon>Eucarida</taxon>
        <taxon>Euphausiacea</taxon>
        <taxon>Euphausiidae</taxon>
        <taxon>Meganyctiphanes</taxon>
    </lineage>
</organism>
<evidence type="ECO:0000256" key="6">
    <source>
        <dbReference type="ARBA" id="ARBA00022833"/>
    </source>
</evidence>
<feature type="binding site" evidence="12">
    <location>
        <position position="259"/>
    </location>
    <ligand>
        <name>Zn(2+)</name>
        <dbReference type="ChEBI" id="CHEBI:29105"/>
        <note>catalytic</note>
    </ligand>
</feature>
<keyword evidence="3 12" id="KW-0479">Metal-binding</keyword>
<feature type="binding site" evidence="12">
    <location>
        <position position="265"/>
    </location>
    <ligand>
        <name>Zn(2+)</name>
        <dbReference type="ChEBI" id="CHEBI:29105"/>
        <note>catalytic</note>
    </ligand>
</feature>
<dbReference type="FunFam" id="3.40.390.10:FF:000015">
    <property type="entry name" value="Meprin A subunit"/>
    <property type="match status" value="1"/>
</dbReference>
<dbReference type="PROSITE" id="PS51670">
    <property type="entry name" value="SHKT"/>
    <property type="match status" value="3"/>
</dbReference>
<feature type="disulfide bond" evidence="11">
    <location>
        <begin position="422"/>
        <end position="456"/>
    </location>
</feature>
<feature type="region of interest" description="Disordered" evidence="14">
    <location>
        <begin position="45"/>
        <end position="64"/>
    </location>
</feature>
<name>A0AAV2STF9_MEGNR</name>
<dbReference type="CDD" id="cd04280">
    <property type="entry name" value="ZnMc_astacin_like"/>
    <property type="match status" value="1"/>
</dbReference>
<protein>
    <recommendedName>
        <fullName evidence="13">Metalloendopeptidase</fullName>
        <ecNumber evidence="13">3.4.24.-</ecNumber>
    </recommendedName>
</protein>
<keyword evidence="10" id="KW-0325">Glycoprotein</keyword>
<dbReference type="GO" id="GO:0006508">
    <property type="term" value="P:proteolysis"/>
    <property type="evidence" value="ECO:0007669"/>
    <property type="project" value="UniProtKB-KW"/>
</dbReference>
<proteinExistence type="predicted"/>
<evidence type="ECO:0000259" key="16">
    <source>
        <dbReference type="PROSITE" id="PS51864"/>
    </source>
</evidence>
<keyword evidence="8" id="KW-0865">Zymogen</keyword>
<dbReference type="PANTHER" id="PTHR10127">
    <property type="entry name" value="DISCOIDIN, CUB, EGF, LAMININ , AND ZINC METALLOPROTEASE DOMAIN CONTAINING"/>
    <property type="match status" value="1"/>
</dbReference>
<dbReference type="EMBL" id="CAXKWB010104693">
    <property type="protein sequence ID" value="CAL4227624.1"/>
    <property type="molecule type" value="Genomic_DNA"/>
</dbReference>
<evidence type="ECO:0000256" key="1">
    <source>
        <dbReference type="ARBA" id="ARBA00002657"/>
    </source>
</evidence>
<comment type="function">
    <text evidence="1">Metalloprotease.</text>
</comment>
<feature type="domain" description="ShKT" evidence="15">
    <location>
        <begin position="466"/>
        <end position="500"/>
    </location>
</feature>
<dbReference type="AlphaFoldDB" id="A0AAV2STF9"/>
<dbReference type="GO" id="GO:0004222">
    <property type="term" value="F:metalloendopeptidase activity"/>
    <property type="evidence" value="ECO:0007669"/>
    <property type="project" value="UniProtKB-UniRule"/>
</dbReference>
<keyword evidence="4 13" id="KW-0732">Signal</keyword>
<dbReference type="Proteomes" id="UP001497623">
    <property type="component" value="Unassembled WGS sequence"/>
</dbReference>
<dbReference type="Pfam" id="PF01400">
    <property type="entry name" value="Astacin"/>
    <property type="match status" value="1"/>
</dbReference>
<gene>
    <name evidence="17" type="ORF">MNOR_LOCUS39550</name>
</gene>
<dbReference type="InterPro" id="IPR034035">
    <property type="entry name" value="Astacin-like_dom"/>
</dbReference>
<evidence type="ECO:0000256" key="2">
    <source>
        <dbReference type="ARBA" id="ARBA00022670"/>
    </source>
</evidence>
<dbReference type="PANTHER" id="PTHR10127:SF780">
    <property type="entry name" value="METALLOENDOPEPTIDASE"/>
    <property type="match status" value="1"/>
</dbReference>
<feature type="active site" evidence="12">
    <location>
        <position position="256"/>
    </location>
</feature>
<evidence type="ECO:0000256" key="4">
    <source>
        <dbReference type="ARBA" id="ARBA00022729"/>
    </source>
</evidence>
<keyword evidence="6 12" id="KW-0862">Zinc</keyword>
<comment type="cofactor">
    <cofactor evidence="12 13">
        <name>Zn(2+)</name>
        <dbReference type="ChEBI" id="CHEBI:29105"/>
    </cofactor>
    <text evidence="12 13">Binds 1 zinc ion per subunit.</text>
</comment>
<evidence type="ECO:0000313" key="17">
    <source>
        <dbReference type="EMBL" id="CAL4227624.1"/>
    </source>
</evidence>
<keyword evidence="2 12" id="KW-0645">Protease</keyword>
<evidence type="ECO:0000256" key="9">
    <source>
        <dbReference type="ARBA" id="ARBA00023157"/>
    </source>
</evidence>
<evidence type="ECO:0000256" key="13">
    <source>
        <dbReference type="RuleBase" id="RU361183"/>
    </source>
</evidence>
<dbReference type="InterPro" id="IPR006026">
    <property type="entry name" value="Peptidase_Metallo"/>
</dbReference>
<evidence type="ECO:0000256" key="14">
    <source>
        <dbReference type="SAM" id="MobiDB-lite"/>
    </source>
</evidence>
<dbReference type="InterPro" id="IPR024079">
    <property type="entry name" value="MetalloPept_cat_dom_sf"/>
</dbReference>
<reference evidence="17 18" key="1">
    <citation type="submission" date="2024-05" db="EMBL/GenBank/DDBJ databases">
        <authorList>
            <person name="Wallberg A."/>
        </authorList>
    </citation>
    <scope>NUCLEOTIDE SEQUENCE [LARGE SCALE GENOMIC DNA]</scope>
</reference>
<feature type="non-terminal residue" evidence="17">
    <location>
        <position position="501"/>
    </location>
</feature>
<dbReference type="EC" id="3.4.24.-" evidence="13"/>
<keyword evidence="5 12" id="KW-0378">Hydrolase</keyword>
<dbReference type="Pfam" id="PF01549">
    <property type="entry name" value="ShK"/>
    <property type="match status" value="3"/>
</dbReference>
<dbReference type="PRINTS" id="PR00480">
    <property type="entry name" value="ASTACIN"/>
</dbReference>
<dbReference type="SMART" id="SM00254">
    <property type="entry name" value="ShKT"/>
    <property type="match status" value="3"/>
</dbReference>
<comment type="caution">
    <text evidence="11">Lacks conserved residue(s) required for the propagation of feature annotation.</text>
</comment>
<keyword evidence="7 12" id="KW-0482">Metalloprotease</keyword>
<accession>A0AAV2STF9</accession>
<evidence type="ECO:0000256" key="8">
    <source>
        <dbReference type="ARBA" id="ARBA00023145"/>
    </source>
</evidence>
<feature type="domain" description="Peptidase M12A" evidence="16">
    <location>
        <begin position="165"/>
        <end position="358"/>
    </location>
</feature>
<feature type="disulfide bond" evidence="11">
    <location>
        <begin position="466"/>
        <end position="500"/>
    </location>
</feature>
<feature type="disulfide bond" evidence="11">
    <location>
        <begin position="384"/>
        <end position="418"/>
    </location>
</feature>
<keyword evidence="9 11" id="KW-1015">Disulfide bond</keyword>
<dbReference type="InterPro" id="IPR001506">
    <property type="entry name" value="Peptidase_M12A"/>
</dbReference>